<comment type="caution">
    <text evidence="2">The sequence shown here is derived from an EMBL/GenBank/DDBJ whole genome shotgun (WGS) entry which is preliminary data.</text>
</comment>
<evidence type="ECO:0000313" key="2">
    <source>
        <dbReference type="EMBL" id="KAJ1349571.1"/>
    </source>
</evidence>
<protein>
    <submittedName>
        <fullName evidence="2">Uncharacterized protein</fullName>
    </submittedName>
</protein>
<organism evidence="2 3">
    <name type="scientific">Parelaphostrongylus tenuis</name>
    <name type="common">Meningeal worm</name>
    <dbReference type="NCBI Taxonomy" id="148309"/>
    <lineage>
        <taxon>Eukaryota</taxon>
        <taxon>Metazoa</taxon>
        <taxon>Ecdysozoa</taxon>
        <taxon>Nematoda</taxon>
        <taxon>Chromadorea</taxon>
        <taxon>Rhabditida</taxon>
        <taxon>Rhabditina</taxon>
        <taxon>Rhabditomorpha</taxon>
        <taxon>Strongyloidea</taxon>
        <taxon>Metastrongylidae</taxon>
        <taxon>Parelaphostrongylus</taxon>
    </lineage>
</organism>
<proteinExistence type="predicted"/>
<name>A0AAD5QJW1_PARTN</name>
<keyword evidence="3" id="KW-1185">Reference proteome</keyword>
<dbReference type="AlphaFoldDB" id="A0AAD5QJW1"/>
<dbReference type="Proteomes" id="UP001196413">
    <property type="component" value="Unassembled WGS sequence"/>
</dbReference>
<reference evidence="2" key="1">
    <citation type="submission" date="2021-06" db="EMBL/GenBank/DDBJ databases">
        <title>Parelaphostrongylus tenuis whole genome reference sequence.</title>
        <authorList>
            <person name="Garwood T.J."/>
            <person name="Larsen P.A."/>
            <person name="Fountain-Jones N.M."/>
            <person name="Garbe J.R."/>
            <person name="Macchietto M.G."/>
            <person name="Kania S.A."/>
            <person name="Gerhold R.W."/>
            <person name="Richards J.E."/>
            <person name="Wolf T.M."/>
        </authorList>
    </citation>
    <scope>NUCLEOTIDE SEQUENCE</scope>
    <source>
        <strain evidence="2">MNPRO001-30</strain>
        <tissue evidence="2">Meninges</tissue>
    </source>
</reference>
<gene>
    <name evidence="2" type="ORF">KIN20_005162</name>
</gene>
<feature type="region of interest" description="Disordered" evidence="1">
    <location>
        <begin position="1"/>
        <end position="60"/>
    </location>
</feature>
<dbReference type="EMBL" id="JAHQIW010000690">
    <property type="protein sequence ID" value="KAJ1349571.1"/>
    <property type="molecule type" value="Genomic_DNA"/>
</dbReference>
<accession>A0AAD5QJW1</accession>
<sequence length="82" mass="9130">MSGAQQEDYLPTPTEWSDLFTNGMEERYDAQRIPGASVAGAPGINRRSTGRQTLENKLEESPAASMRNVLIFINSRAFFYAT</sequence>
<evidence type="ECO:0000313" key="3">
    <source>
        <dbReference type="Proteomes" id="UP001196413"/>
    </source>
</evidence>
<evidence type="ECO:0000256" key="1">
    <source>
        <dbReference type="SAM" id="MobiDB-lite"/>
    </source>
</evidence>